<proteinExistence type="predicted"/>
<feature type="domain" description="GST C-terminal" evidence="1">
    <location>
        <begin position="26"/>
        <end position="172"/>
    </location>
</feature>
<dbReference type="PANTHER" id="PTHR44490">
    <property type="entry name" value="EUKARYOTIC TRANSLATION ELONGATION FACTOR 1 EPSILON-1"/>
    <property type="match status" value="1"/>
</dbReference>
<dbReference type="InterPro" id="IPR042450">
    <property type="entry name" value="EEF1E1"/>
</dbReference>
<dbReference type="GO" id="GO:0017101">
    <property type="term" value="C:aminoacyl-tRNA synthetase multienzyme complex"/>
    <property type="evidence" value="ECO:0007669"/>
    <property type="project" value="InterPro"/>
</dbReference>
<dbReference type="InterPro" id="IPR010987">
    <property type="entry name" value="Glutathione-S-Trfase_C-like"/>
</dbReference>
<evidence type="ECO:0000259" key="1">
    <source>
        <dbReference type="PROSITE" id="PS50405"/>
    </source>
</evidence>
<evidence type="ECO:0000313" key="2">
    <source>
        <dbReference type="EMBL" id="CAK7931348.1"/>
    </source>
</evidence>
<dbReference type="InterPro" id="IPR036282">
    <property type="entry name" value="Glutathione-S-Trfase_C_sf"/>
</dbReference>
<dbReference type="GO" id="GO:0005737">
    <property type="term" value="C:cytoplasm"/>
    <property type="evidence" value="ECO:0007669"/>
    <property type="project" value="TreeGrafter"/>
</dbReference>
<comment type="caution">
    <text evidence="2">The sequence shown here is derived from an EMBL/GenBank/DDBJ whole genome shotgun (WGS) entry which is preliminary data.</text>
</comment>
<dbReference type="EMBL" id="CAKLBY020000173">
    <property type="protein sequence ID" value="CAK7931348.1"/>
    <property type="molecule type" value="Genomic_DNA"/>
</dbReference>
<dbReference type="PANTHER" id="PTHR44490:SF1">
    <property type="entry name" value="EUKARYOTIC TRANSLATION ELONGATION FACTOR 1 EPSILON-1"/>
    <property type="match status" value="1"/>
</dbReference>
<dbReference type="AlphaFoldDB" id="A0AAV1UDK4"/>
<dbReference type="Pfam" id="PF21972">
    <property type="entry name" value="Arc1p_N_like"/>
    <property type="match status" value="1"/>
</dbReference>
<dbReference type="Proteomes" id="UP001162060">
    <property type="component" value="Unassembled WGS sequence"/>
</dbReference>
<dbReference type="SUPFAM" id="SSF47616">
    <property type="entry name" value="GST C-terminal domain-like"/>
    <property type="match status" value="1"/>
</dbReference>
<protein>
    <recommendedName>
        <fullName evidence="1">GST C-terminal domain-containing protein</fullName>
    </recommendedName>
</protein>
<accession>A0AAV1UDK4</accession>
<organism evidence="2 3">
    <name type="scientific">Peronospora matthiolae</name>
    <dbReference type="NCBI Taxonomy" id="2874970"/>
    <lineage>
        <taxon>Eukaryota</taxon>
        <taxon>Sar</taxon>
        <taxon>Stramenopiles</taxon>
        <taxon>Oomycota</taxon>
        <taxon>Peronosporomycetes</taxon>
        <taxon>Peronosporales</taxon>
        <taxon>Peronosporaceae</taxon>
        <taxon>Peronospora</taxon>
    </lineage>
</organism>
<dbReference type="Gene3D" id="1.20.1050.130">
    <property type="match status" value="1"/>
</dbReference>
<evidence type="ECO:0000313" key="3">
    <source>
        <dbReference type="Proteomes" id="UP001162060"/>
    </source>
</evidence>
<dbReference type="PROSITE" id="PS50405">
    <property type="entry name" value="GST_CTER"/>
    <property type="match status" value="1"/>
</dbReference>
<gene>
    <name evidence="2" type="ORF">PM001_LOCUS16498</name>
</gene>
<reference evidence="2" key="1">
    <citation type="submission" date="2024-01" db="EMBL/GenBank/DDBJ databases">
        <authorList>
            <person name="Webb A."/>
        </authorList>
    </citation>
    <scope>NUCLEOTIDE SEQUENCE</scope>
    <source>
        <strain evidence="2">Pm1</strain>
    </source>
</reference>
<sequence>MSVSLDQSTDAEFVRFVARFCGVNLSSAASGRLRVRFSNSMELHEPTTIAKYLTRWANREHELLGETAFERALVAMWLDFAHRLQHCTSSQAFALWKVLENSLQQKTYLVGNRVTLADAALFYVLHGSISSFQSVQQKQFVNLVRWFDQVQHTAGVRGFRDLEVIKFEHKPFAFTA</sequence>
<name>A0AAV1UDK4_9STRA</name>
<dbReference type="InterPro" id="IPR053836">
    <property type="entry name" value="Arc1-like_N"/>
</dbReference>
<dbReference type="GO" id="GO:0005634">
    <property type="term" value="C:nucleus"/>
    <property type="evidence" value="ECO:0007669"/>
    <property type="project" value="TreeGrafter"/>
</dbReference>